<name>A0A1I1LV72_9BACT</name>
<dbReference type="InterPro" id="IPR012910">
    <property type="entry name" value="Plug_dom"/>
</dbReference>
<evidence type="ECO:0000259" key="14">
    <source>
        <dbReference type="Pfam" id="PF07715"/>
    </source>
</evidence>
<evidence type="ECO:0000313" key="16">
    <source>
        <dbReference type="Proteomes" id="UP000199514"/>
    </source>
</evidence>
<reference evidence="15 16" key="1">
    <citation type="submission" date="2016-10" db="EMBL/GenBank/DDBJ databases">
        <authorList>
            <person name="de Groot N.N."/>
        </authorList>
    </citation>
    <scope>NUCLEOTIDE SEQUENCE [LARGE SCALE GENOMIC DNA]</scope>
    <source>
        <strain evidence="15 16">DSM 6793</strain>
    </source>
</reference>
<evidence type="ECO:0000256" key="2">
    <source>
        <dbReference type="ARBA" id="ARBA00022448"/>
    </source>
</evidence>
<evidence type="ECO:0000256" key="7">
    <source>
        <dbReference type="ARBA" id="ARBA00023136"/>
    </source>
</evidence>
<dbReference type="STRING" id="927664.SAMN05421780_109126"/>
<evidence type="ECO:0000256" key="1">
    <source>
        <dbReference type="ARBA" id="ARBA00004571"/>
    </source>
</evidence>
<dbReference type="InterPro" id="IPR000531">
    <property type="entry name" value="Beta-barrel_TonB"/>
</dbReference>
<organism evidence="15 16">
    <name type="scientific">Flexibacter flexilis DSM 6793</name>
    <dbReference type="NCBI Taxonomy" id="927664"/>
    <lineage>
        <taxon>Bacteria</taxon>
        <taxon>Pseudomonadati</taxon>
        <taxon>Bacteroidota</taxon>
        <taxon>Cytophagia</taxon>
        <taxon>Cytophagales</taxon>
        <taxon>Flexibacteraceae</taxon>
        <taxon>Flexibacter</taxon>
    </lineage>
</organism>
<dbReference type="SUPFAM" id="SSF49464">
    <property type="entry name" value="Carboxypeptidase regulatory domain-like"/>
    <property type="match status" value="1"/>
</dbReference>
<dbReference type="Pfam" id="PF13715">
    <property type="entry name" value="CarbopepD_reg_2"/>
    <property type="match status" value="1"/>
</dbReference>
<feature type="signal peptide" evidence="12">
    <location>
        <begin position="1"/>
        <end position="23"/>
    </location>
</feature>
<evidence type="ECO:0000256" key="4">
    <source>
        <dbReference type="ARBA" id="ARBA00022692"/>
    </source>
</evidence>
<keyword evidence="4 10" id="KW-0812">Transmembrane</keyword>
<sequence length="795" mass="89663">MKNPVCWLLGLCLTLFFIIPSQAQEKVTLSGYMKDASNGESMVGASIYVKELKGGTTTNVYGFYSITLPKGTYNITYSYVGYSSKTEQVTLNANLTKSIELGAESTQMQEVVVSAERKERQENVTSTQMSVNKMEMKTIKQIPAVFGEVDVIRAVQLLPGVTSVGEGATGFNVRGGSVDHNLILLDEAPVYNASHLMGFFSVFNPDAVKDLKLYKGGIPAAYGGRLASLLDIRMKEGNTKKTQVSGGIGTIMTRLSVEGPIKKDKISYVVAARRSYIDVLAKPFLKKDLAKSRLFFYDLSGKINYKIDDKNTVFMSGYAGRDVMRFGSEFQFNWGNATGTLRWNHIFNQKLFANFTTYYSNYDYSLGVPSGTQKFKWVSNIVNHSAKADFNYYITPDNTFNFGASAIRYTFKPGKVTGGGESIFNSQQLPNQQALEYAIYGSDEYKASPRLSFHYGMRFSMFDYRGNKDTLYTYKTVKEGDEKAIDQKNLDYMDKYQSVKFYNNFEPRFSVNYSLDERTSLKASYNRTTQYIHLISNSTAATPIDVWTPSTNNLKPQIADQVALGLFKNLGEDDDYETSAEIYYKTMQNQIDYINGAELLLNRNLESQLLSGKGRAYGLELYVKKNTGKLTGWISYTLSRTERQVNGINNNEWYVSKFDRPHNVVVVGMYELNDKWSLSATFTYATGTPVTFPNSRYEFDGLIVAHNSNDSRNGDRIPAYHRLDLGATRKANISKKYQGELVFSVYNAYARRNPFSISLQQKINNDKDASPYITEAHRLSIFGSFIPSVTYNFKF</sequence>
<dbReference type="Gene3D" id="2.170.130.10">
    <property type="entry name" value="TonB-dependent receptor, plug domain"/>
    <property type="match status" value="1"/>
</dbReference>
<feature type="chain" id="PRO_5011698497" evidence="12">
    <location>
        <begin position="24"/>
        <end position="795"/>
    </location>
</feature>
<dbReference type="InterPro" id="IPR036942">
    <property type="entry name" value="Beta-barrel_TonB_sf"/>
</dbReference>
<dbReference type="GO" id="GO:0044718">
    <property type="term" value="P:siderophore transmembrane transport"/>
    <property type="evidence" value="ECO:0007669"/>
    <property type="project" value="TreeGrafter"/>
</dbReference>
<feature type="domain" description="TonB-dependent receptor plug" evidence="14">
    <location>
        <begin position="127"/>
        <end position="225"/>
    </location>
</feature>
<comment type="similarity">
    <text evidence="10 11">Belongs to the TonB-dependent receptor family.</text>
</comment>
<dbReference type="InterPro" id="IPR037066">
    <property type="entry name" value="Plug_dom_sf"/>
</dbReference>
<protein>
    <submittedName>
        <fullName evidence="15">TonB-dependent Receptor Plug Domain</fullName>
    </submittedName>
</protein>
<evidence type="ECO:0000256" key="5">
    <source>
        <dbReference type="ARBA" id="ARBA00022729"/>
    </source>
</evidence>
<evidence type="ECO:0000256" key="12">
    <source>
        <dbReference type="SAM" id="SignalP"/>
    </source>
</evidence>
<dbReference type="Gene3D" id="2.40.170.20">
    <property type="entry name" value="TonB-dependent receptor, beta-barrel domain"/>
    <property type="match status" value="1"/>
</dbReference>
<keyword evidence="16" id="KW-1185">Reference proteome</keyword>
<evidence type="ECO:0000256" key="10">
    <source>
        <dbReference type="PROSITE-ProRule" id="PRU01360"/>
    </source>
</evidence>
<keyword evidence="2 10" id="KW-0813">Transport</keyword>
<dbReference type="GO" id="GO:0009279">
    <property type="term" value="C:cell outer membrane"/>
    <property type="evidence" value="ECO:0007669"/>
    <property type="project" value="UniProtKB-SubCell"/>
</dbReference>
<dbReference type="GO" id="GO:0015344">
    <property type="term" value="F:siderophore uptake transmembrane transporter activity"/>
    <property type="evidence" value="ECO:0007669"/>
    <property type="project" value="TreeGrafter"/>
</dbReference>
<dbReference type="Proteomes" id="UP000199514">
    <property type="component" value="Unassembled WGS sequence"/>
</dbReference>
<dbReference type="OrthoDB" id="1111684at2"/>
<evidence type="ECO:0000313" key="15">
    <source>
        <dbReference type="EMBL" id="SFC76372.1"/>
    </source>
</evidence>
<dbReference type="PROSITE" id="PS52016">
    <property type="entry name" value="TONB_DEPENDENT_REC_3"/>
    <property type="match status" value="1"/>
</dbReference>
<gene>
    <name evidence="15" type="ORF">SAMN05421780_109126</name>
</gene>
<evidence type="ECO:0000256" key="6">
    <source>
        <dbReference type="ARBA" id="ARBA00023077"/>
    </source>
</evidence>
<accession>A0A1I1LV72</accession>
<dbReference type="InterPro" id="IPR008969">
    <property type="entry name" value="CarboxyPept-like_regulatory"/>
</dbReference>
<dbReference type="AlphaFoldDB" id="A0A1I1LV72"/>
<keyword evidence="3 10" id="KW-1134">Transmembrane beta strand</keyword>
<keyword evidence="9 10" id="KW-0998">Cell outer membrane</keyword>
<dbReference type="SUPFAM" id="SSF56935">
    <property type="entry name" value="Porins"/>
    <property type="match status" value="1"/>
</dbReference>
<keyword evidence="7 10" id="KW-0472">Membrane</keyword>
<evidence type="ECO:0000256" key="3">
    <source>
        <dbReference type="ARBA" id="ARBA00022452"/>
    </source>
</evidence>
<proteinExistence type="inferred from homology"/>
<keyword evidence="5 12" id="KW-0732">Signal</keyword>
<dbReference type="Pfam" id="PF00593">
    <property type="entry name" value="TonB_dep_Rec_b-barrel"/>
    <property type="match status" value="1"/>
</dbReference>
<evidence type="ECO:0000256" key="8">
    <source>
        <dbReference type="ARBA" id="ARBA00023170"/>
    </source>
</evidence>
<evidence type="ECO:0000259" key="13">
    <source>
        <dbReference type="Pfam" id="PF00593"/>
    </source>
</evidence>
<dbReference type="PANTHER" id="PTHR30069">
    <property type="entry name" value="TONB-DEPENDENT OUTER MEMBRANE RECEPTOR"/>
    <property type="match status" value="1"/>
</dbReference>
<dbReference type="Pfam" id="PF07715">
    <property type="entry name" value="Plug"/>
    <property type="match status" value="1"/>
</dbReference>
<evidence type="ECO:0000256" key="11">
    <source>
        <dbReference type="RuleBase" id="RU003357"/>
    </source>
</evidence>
<dbReference type="PANTHER" id="PTHR30069:SF29">
    <property type="entry name" value="HEMOGLOBIN AND HEMOGLOBIN-HAPTOGLOBIN-BINDING PROTEIN 1-RELATED"/>
    <property type="match status" value="1"/>
</dbReference>
<comment type="subcellular location">
    <subcellularLocation>
        <location evidence="1 10">Cell outer membrane</location>
        <topology evidence="1 10">Multi-pass membrane protein</topology>
    </subcellularLocation>
</comment>
<keyword evidence="6 11" id="KW-0798">TonB box</keyword>
<evidence type="ECO:0000256" key="9">
    <source>
        <dbReference type="ARBA" id="ARBA00023237"/>
    </source>
</evidence>
<dbReference type="RefSeq" id="WP_091514699.1">
    <property type="nucleotide sequence ID" value="NZ_FOLE01000009.1"/>
</dbReference>
<feature type="domain" description="TonB-dependent receptor-like beta-barrel" evidence="13">
    <location>
        <begin position="319"/>
        <end position="747"/>
    </location>
</feature>
<keyword evidence="8 15" id="KW-0675">Receptor</keyword>
<dbReference type="InterPro" id="IPR039426">
    <property type="entry name" value="TonB-dep_rcpt-like"/>
</dbReference>
<dbReference type="Gene3D" id="2.60.40.1120">
    <property type="entry name" value="Carboxypeptidase-like, regulatory domain"/>
    <property type="match status" value="1"/>
</dbReference>
<dbReference type="EMBL" id="FOLE01000009">
    <property type="protein sequence ID" value="SFC76372.1"/>
    <property type="molecule type" value="Genomic_DNA"/>
</dbReference>